<sequence length="295" mass="29831">MAVSDWIEGARPKTLPAALAPVMAGTAVALHMGEASLVRAALAAVLALALQVGVNFANDYSDGIRGADAVRSGPPRLTGGGKASPGTVRSAAFAAFGVGSAAGLALVALSGQWQLLLVGVAALAAAWFYTGGSRPYGYMGLGEAFVFVFFGLVATAGTTYTQALSVPWQSWLAACAVGSAACALLMVNNIRDIPTDADVGKNTLAVRIGDRRARRAFAALVAVPVVTPLALIGDLGLWAALVAAPTSLLAWRAVSPVLAGAGGRDLIPALRTAGQAELAFGVTLFLAYAGAVYLH</sequence>
<evidence type="ECO:0000256" key="7">
    <source>
        <dbReference type="ARBA" id="ARBA00023136"/>
    </source>
</evidence>
<comment type="similarity">
    <text evidence="8">Belongs to the MenA family. Type 1 subfamily.</text>
</comment>
<dbReference type="InterPro" id="IPR004657">
    <property type="entry name" value="MenA"/>
</dbReference>
<evidence type="ECO:0000256" key="9">
    <source>
        <dbReference type="NCBIfam" id="TIGR00751"/>
    </source>
</evidence>
<evidence type="ECO:0000256" key="5">
    <source>
        <dbReference type="ARBA" id="ARBA00022692"/>
    </source>
</evidence>
<feature type="transmembrane region" description="Helical" evidence="8">
    <location>
        <begin position="115"/>
        <end position="132"/>
    </location>
</feature>
<dbReference type="Pfam" id="PF01040">
    <property type="entry name" value="UbiA"/>
    <property type="match status" value="1"/>
</dbReference>
<evidence type="ECO:0000313" key="11">
    <source>
        <dbReference type="Proteomes" id="UP000078368"/>
    </source>
</evidence>
<dbReference type="OrthoDB" id="9767568at2"/>
<dbReference type="AlphaFoldDB" id="A0A179B1R2"/>
<comment type="caution">
    <text evidence="10">The sequence shown here is derived from an EMBL/GenBank/DDBJ whole genome shotgun (WGS) entry which is preliminary data.</text>
</comment>
<dbReference type="NCBIfam" id="NF004751">
    <property type="entry name" value="PRK06080.1-3"/>
    <property type="match status" value="1"/>
</dbReference>
<comment type="function">
    <text evidence="8">Conversion of 1,4-dihydroxy-2-naphthoate (DHNA) to demethylmenaquinone (DMK).</text>
</comment>
<reference evidence="10 11" key="1">
    <citation type="submission" date="2016-04" db="EMBL/GenBank/DDBJ databases">
        <title>Peptidophaga gingivicola gen. nov., sp. nov., isolated from human subgingival plaque.</title>
        <authorList>
            <person name="Beall C.J."/>
            <person name="Mokrzan E.M."/>
            <person name="Griffen A.L."/>
            <person name="Leys E.J."/>
        </authorList>
    </citation>
    <scope>NUCLEOTIDE SEQUENCE [LARGE SCALE GENOMIC DNA]</scope>
    <source>
        <strain evidence="10 11">BA112</strain>
    </source>
</reference>
<keyword evidence="5 8" id="KW-0812">Transmembrane</keyword>
<dbReference type="GO" id="GO:0042371">
    <property type="term" value="P:vitamin K biosynthetic process"/>
    <property type="evidence" value="ECO:0007669"/>
    <property type="project" value="TreeGrafter"/>
</dbReference>
<evidence type="ECO:0000256" key="2">
    <source>
        <dbReference type="ARBA" id="ARBA00022428"/>
    </source>
</evidence>
<dbReference type="CDD" id="cd13962">
    <property type="entry name" value="PT_UbiA_UBIAD1"/>
    <property type="match status" value="1"/>
</dbReference>
<keyword evidence="3 8" id="KW-1003">Cell membrane</keyword>
<dbReference type="GO" id="GO:0046428">
    <property type="term" value="F:1,4-dihydroxy-2-naphthoate polyprenyltransferase activity"/>
    <property type="evidence" value="ECO:0007669"/>
    <property type="project" value="UniProtKB-UniRule"/>
</dbReference>
<evidence type="ECO:0000256" key="3">
    <source>
        <dbReference type="ARBA" id="ARBA00022475"/>
    </source>
</evidence>
<dbReference type="Proteomes" id="UP000078368">
    <property type="component" value="Unassembled WGS sequence"/>
</dbReference>
<dbReference type="HAMAP" id="MF_01937">
    <property type="entry name" value="MenA_1"/>
    <property type="match status" value="1"/>
</dbReference>
<evidence type="ECO:0000256" key="6">
    <source>
        <dbReference type="ARBA" id="ARBA00022989"/>
    </source>
</evidence>
<feature type="transmembrane region" description="Helical" evidence="8">
    <location>
        <begin position="91"/>
        <end position="109"/>
    </location>
</feature>
<dbReference type="PIRSF" id="PIRSF005355">
    <property type="entry name" value="UBIAD1"/>
    <property type="match status" value="1"/>
</dbReference>
<dbReference type="GO" id="GO:0005886">
    <property type="term" value="C:plasma membrane"/>
    <property type="evidence" value="ECO:0007669"/>
    <property type="project" value="UniProtKB-SubCell"/>
</dbReference>
<dbReference type="RefSeq" id="WP_064230656.1">
    <property type="nucleotide sequence ID" value="NZ_LVZK01000001.1"/>
</dbReference>
<accession>A0A179B1R2</accession>
<name>A0A179B1R2_9ACTO</name>
<keyword evidence="11" id="KW-1185">Reference proteome</keyword>
<dbReference type="UniPathway" id="UPA00079">
    <property type="reaction ID" value="UER00168"/>
</dbReference>
<feature type="transmembrane region" description="Helical" evidence="8">
    <location>
        <begin position="168"/>
        <end position="187"/>
    </location>
</feature>
<dbReference type="PANTHER" id="PTHR13929">
    <property type="entry name" value="1,4-DIHYDROXY-2-NAPHTHOATE OCTAPRENYLTRANSFERASE"/>
    <property type="match status" value="1"/>
</dbReference>
<dbReference type="NCBIfam" id="TIGR00751">
    <property type="entry name" value="menA"/>
    <property type="match status" value="1"/>
</dbReference>
<keyword evidence="6 8" id="KW-1133">Transmembrane helix</keyword>
<feature type="transmembrane region" description="Helical" evidence="8">
    <location>
        <begin position="37"/>
        <end position="57"/>
    </location>
</feature>
<keyword evidence="2 8" id="KW-0474">Menaquinone biosynthesis</keyword>
<comment type="subcellular location">
    <subcellularLocation>
        <location evidence="8">Cell membrane</location>
        <topology evidence="8">Multi-pass membrane protein</topology>
    </subcellularLocation>
    <subcellularLocation>
        <location evidence="1">Membrane</location>
        <topology evidence="1">Multi-pass membrane protein</topology>
    </subcellularLocation>
</comment>
<evidence type="ECO:0000256" key="1">
    <source>
        <dbReference type="ARBA" id="ARBA00004141"/>
    </source>
</evidence>
<dbReference type="PANTHER" id="PTHR13929:SF0">
    <property type="entry name" value="UBIA PRENYLTRANSFERASE DOMAIN-CONTAINING PROTEIN 1"/>
    <property type="match status" value="1"/>
</dbReference>
<feature type="transmembrane region" description="Helical" evidence="8">
    <location>
        <begin position="144"/>
        <end position="162"/>
    </location>
</feature>
<dbReference type="InterPro" id="IPR026046">
    <property type="entry name" value="UBIAD1"/>
</dbReference>
<dbReference type="Gene3D" id="1.10.357.140">
    <property type="entry name" value="UbiA prenyltransferase"/>
    <property type="match status" value="1"/>
</dbReference>
<evidence type="ECO:0000256" key="4">
    <source>
        <dbReference type="ARBA" id="ARBA00022679"/>
    </source>
</evidence>
<dbReference type="GO" id="GO:0009234">
    <property type="term" value="P:menaquinone biosynthetic process"/>
    <property type="evidence" value="ECO:0007669"/>
    <property type="project" value="UniProtKB-UniRule"/>
</dbReference>
<proteinExistence type="inferred from homology"/>
<feature type="transmembrane region" description="Helical" evidence="8">
    <location>
        <begin position="217"/>
        <end position="241"/>
    </location>
</feature>
<evidence type="ECO:0000313" key="10">
    <source>
        <dbReference type="EMBL" id="OAP85656.1"/>
    </source>
</evidence>
<dbReference type="STRING" id="1823756.A4H34_00115"/>
<dbReference type="InterPro" id="IPR044878">
    <property type="entry name" value="UbiA_sf"/>
</dbReference>
<evidence type="ECO:0000256" key="8">
    <source>
        <dbReference type="HAMAP-Rule" id="MF_01937"/>
    </source>
</evidence>
<keyword evidence="7 8" id="KW-0472">Membrane</keyword>
<comment type="pathway">
    <text evidence="8">Quinol/quinone metabolism; menaquinone biosynthesis; menaquinol from 1,4-dihydroxy-2-naphthoate: step 1/2.</text>
</comment>
<gene>
    <name evidence="8" type="primary">menA</name>
    <name evidence="10" type="ORF">A4H34_00115</name>
</gene>
<protein>
    <recommendedName>
        <fullName evidence="8 9">1,4-dihydroxy-2-naphthoate octaprenyltransferase</fullName>
        <shortName evidence="8">DHNA-octaprenyltransferase</shortName>
        <ecNumber evidence="8 9">2.5.1.74</ecNumber>
    </recommendedName>
</protein>
<keyword evidence="4 8" id="KW-0808">Transferase</keyword>
<comment type="catalytic activity">
    <reaction evidence="8">
        <text>an all-trans-polyprenyl diphosphate + 1,4-dihydroxy-2-naphthoate + H(+) = a 2-demethylmenaquinol + CO2 + diphosphate</text>
        <dbReference type="Rhea" id="RHEA:26478"/>
        <dbReference type="Rhea" id="RHEA-COMP:9563"/>
        <dbReference type="Rhea" id="RHEA-COMP:9564"/>
        <dbReference type="ChEBI" id="CHEBI:11173"/>
        <dbReference type="ChEBI" id="CHEBI:15378"/>
        <dbReference type="ChEBI" id="CHEBI:16526"/>
        <dbReference type="ChEBI" id="CHEBI:33019"/>
        <dbReference type="ChEBI" id="CHEBI:55437"/>
        <dbReference type="ChEBI" id="CHEBI:58914"/>
        <dbReference type="EC" id="2.5.1.74"/>
    </reaction>
</comment>
<dbReference type="InterPro" id="IPR000537">
    <property type="entry name" value="UbiA_prenyltransferase"/>
</dbReference>
<dbReference type="EC" id="2.5.1.74" evidence="8 9"/>
<organism evidence="10 11">
    <name type="scientific">Peptidiphaga gingivicola</name>
    <dbReference type="NCBI Taxonomy" id="2741497"/>
    <lineage>
        <taxon>Bacteria</taxon>
        <taxon>Bacillati</taxon>
        <taxon>Actinomycetota</taxon>
        <taxon>Actinomycetes</taxon>
        <taxon>Actinomycetales</taxon>
        <taxon>Actinomycetaceae</taxon>
        <taxon>Peptidiphaga</taxon>
    </lineage>
</organism>
<feature type="transmembrane region" description="Helical" evidence="8">
    <location>
        <begin position="278"/>
        <end position="294"/>
    </location>
</feature>
<dbReference type="EMBL" id="LVZK01000001">
    <property type="protein sequence ID" value="OAP85656.1"/>
    <property type="molecule type" value="Genomic_DNA"/>
</dbReference>